<evidence type="ECO:0000256" key="1">
    <source>
        <dbReference type="ARBA" id="ARBA00011982"/>
    </source>
</evidence>
<dbReference type="SMART" id="SM00255">
    <property type="entry name" value="TIR"/>
    <property type="match status" value="1"/>
</dbReference>
<dbReference type="EC" id="3.2.2.6" evidence="1"/>
<gene>
    <name evidence="6" type="ORF">CICLE_v10030396mg</name>
</gene>
<evidence type="ECO:0000259" key="5">
    <source>
        <dbReference type="PROSITE" id="PS50104"/>
    </source>
</evidence>
<dbReference type="InterPro" id="IPR000157">
    <property type="entry name" value="TIR_dom"/>
</dbReference>
<dbReference type="GO" id="GO:0007165">
    <property type="term" value="P:signal transduction"/>
    <property type="evidence" value="ECO:0007669"/>
    <property type="project" value="InterPro"/>
</dbReference>
<keyword evidence="7" id="KW-1185">Reference proteome</keyword>
<evidence type="ECO:0000256" key="4">
    <source>
        <dbReference type="ARBA" id="ARBA00047304"/>
    </source>
</evidence>
<dbReference type="PANTHER" id="PTHR32009:SF39">
    <property type="entry name" value="TIR DOMAIN-CONTAINING PROTEIN"/>
    <property type="match status" value="1"/>
</dbReference>
<dbReference type="InterPro" id="IPR035897">
    <property type="entry name" value="Toll_tir_struct_dom_sf"/>
</dbReference>
<protein>
    <recommendedName>
        <fullName evidence="1">ADP-ribosyl cyclase/cyclic ADP-ribose hydrolase</fullName>
        <ecNumber evidence="1">3.2.2.6</ecNumber>
    </recommendedName>
</protein>
<sequence length="136" mass="15689">MASTFTKVVHQVFLSFRGEDTRNSFTNHLSQALVYTGIHTFKDDIELRRGEDIYSERCFGEIVKTGNCKKHNNVRQTVLPVFFDISPSDVRNQNENFAEAFVKHEARFMLEKVKKWRAALTRAANLSGWALHEAPK</sequence>
<feature type="domain" description="TIR" evidence="5">
    <location>
        <begin position="8"/>
        <end position="136"/>
    </location>
</feature>
<evidence type="ECO:0000256" key="2">
    <source>
        <dbReference type="ARBA" id="ARBA00022801"/>
    </source>
</evidence>
<keyword evidence="3" id="KW-0520">NAD</keyword>
<dbReference type="eggNOG" id="ENOG502QQJE">
    <property type="taxonomic scope" value="Eukaryota"/>
</dbReference>
<evidence type="ECO:0000313" key="7">
    <source>
        <dbReference type="Proteomes" id="UP000030687"/>
    </source>
</evidence>
<proteinExistence type="predicted"/>
<feature type="non-terminal residue" evidence="6">
    <location>
        <position position="136"/>
    </location>
</feature>
<dbReference type="Proteomes" id="UP000030687">
    <property type="component" value="Unassembled WGS sequence"/>
</dbReference>
<dbReference type="PROSITE" id="PS50104">
    <property type="entry name" value="TIR"/>
    <property type="match status" value="1"/>
</dbReference>
<dbReference type="Gramene" id="ESR37008">
    <property type="protein sequence ID" value="ESR37008"/>
    <property type="gene ID" value="CICLE_v10030396mg"/>
</dbReference>
<reference evidence="6 7" key="1">
    <citation type="submission" date="2013-10" db="EMBL/GenBank/DDBJ databases">
        <authorList>
            <consortium name="International Citrus Genome Consortium"/>
            <person name="Jenkins J."/>
            <person name="Schmutz J."/>
            <person name="Prochnik S."/>
            <person name="Rokhsar D."/>
            <person name="Gmitter F."/>
            <person name="Ollitrault P."/>
            <person name="Machado M."/>
            <person name="Talon M."/>
            <person name="Wincker P."/>
            <person name="Jaillon O."/>
            <person name="Morgante M."/>
        </authorList>
    </citation>
    <scope>NUCLEOTIDE SEQUENCE</scope>
    <source>
        <strain evidence="7">cv. Clemenules</strain>
    </source>
</reference>
<evidence type="ECO:0000256" key="3">
    <source>
        <dbReference type="ARBA" id="ARBA00023027"/>
    </source>
</evidence>
<dbReference type="GO" id="GO:0061809">
    <property type="term" value="F:NAD+ nucleosidase activity, cyclic ADP-ribose generating"/>
    <property type="evidence" value="ECO:0007669"/>
    <property type="project" value="UniProtKB-EC"/>
</dbReference>
<dbReference type="AlphaFoldDB" id="V4RR47"/>
<organism evidence="6 7">
    <name type="scientific">Citrus clementina</name>
    <name type="common">Clementine</name>
    <name type="synonym">Citrus deliciosa x Citrus sinensis</name>
    <dbReference type="NCBI Taxonomy" id="85681"/>
    <lineage>
        <taxon>Eukaryota</taxon>
        <taxon>Viridiplantae</taxon>
        <taxon>Streptophyta</taxon>
        <taxon>Embryophyta</taxon>
        <taxon>Tracheophyta</taxon>
        <taxon>Spermatophyta</taxon>
        <taxon>Magnoliopsida</taxon>
        <taxon>eudicotyledons</taxon>
        <taxon>Gunneridae</taxon>
        <taxon>Pentapetalae</taxon>
        <taxon>rosids</taxon>
        <taxon>malvids</taxon>
        <taxon>Sapindales</taxon>
        <taxon>Rutaceae</taxon>
        <taxon>Aurantioideae</taxon>
        <taxon>Citrus</taxon>
    </lineage>
</organism>
<dbReference type="KEGG" id="cic:CICLE_v10030396mg"/>
<dbReference type="Gene3D" id="3.40.50.10140">
    <property type="entry name" value="Toll/interleukin-1 receptor homology (TIR) domain"/>
    <property type="match status" value="2"/>
</dbReference>
<keyword evidence="2" id="KW-0378">Hydrolase</keyword>
<dbReference type="SUPFAM" id="SSF52200">
    <property type="entry name" value="Toll/Interleukin receptor TIR domain"/>
    <property type="match status" value="1"/>
</dbReference>
<dbReference type="OMA" id="SACATQE"/>
<dbReference type="Pfam" id="PF01582">
    <property type="entry name" value="TIR"/>
    <property type="match status" value="2"/>
</dbReference>
<name>V4RR47_CITCL</name>
<dbReference type="InParanoid" id="V4RR47"/>
<dbReference type="PANTHER" id="PTHR32009">
    <property type="entry name" value="TMV RESISTANCE PROTEIN N-LIKE"/>
    <property type="match status" value="1"/>
</dbReference>
<accession>V4RR47</accession>
<dbReference type="EMBL" id="KI536978">
    <property type="protein sequence ID" value="ESR37008.1"/>
    <property type="molecule type" value="Genomic_DNA"/>
</dbReference>
<comment type="catalytic activity">
    <reaction evidence="4">
        <text>NAD(+) + H2O = ADP-D-ribose + nicotinamide + H(+)</text>
        <dbReference type="Rhea" id="RHEA:16301"/>
        <dbReference type="ChEBI" id="CHEBI:15377"/>
        <dbReference type="ChEBI" id="CHEBI:15378"/>
        <dbReference type="ChEBI" id="CHEBI:17154"/>
        <dbReference type="ChEBI" id="CHEBI:57540"/>
        <dbReference type="ChEBI" id="CHEBI:57967"/>
        <dbReference type="EC" id="3.2.2.6"/>
    </reaction>
    <physiologicalReaction direction="left-to-right" evidence="4">
        <dbReference type="Rhea" id="RHEA:16302"/>
    </physiologicalReaction>
</comment>
<evidence type="ECO:0000313" key="6">
    <source>
        <dbReference type="EMBL" id="ESR37008.1"/>
    </source>
</evidence>